<evidence type="ECO:0000313" key="1">
    <source>
        <dbReference type="EMBL" id="HIU47466.1"/>
    </source>
</evidence>
<accession>A0A9D1S5C1</accession>
<name>A0A9D1S5C1_9FIRM</name>
<dbReference type="GO" id="GO:0006281">
    <property type="term" value="P:DNA repair"/>
    <property type="evidence" value="ECO:0007669"/>
    <property type="project" value="TreeGrafter"/>
</dbReference>
<keyword evidence="1" id="KW-0378">Hydrolase</keyword>
<organism evidence="1 2">
    <name type="scientific">Candidatus Fimadaptatus faecigallinarum</name>
    <dbReference type="NCBI Taxonomy" id="2840814"/>
    <lineage>
        <taxon>Bacteria</taxon>
        <taxon>Bacillati</taxon>
        <taxon>Bacillota</taxon>
        <taxon>Clostridia</taxon>
        <taxon>Eubacteriales</taxon>
        <taxon>Candidatus Fimadaptatus</taxon>
    </lineage>
</organism>
<dbReference type="GO" id="GO:0008967">
    <property type="term" value="F:phosphoglycolate phosphatase activity"/>
    <property type="evidence" value="ECO:0007669"/>
    <property type="project" value="TreeGrafter"/>
</dbReference>
<dbReference type="NCBIfam" id="TIGR01549">
    <property type="entry name" value="HAD-SF-IA-v1"/>
    <property type="match status" value="1"/>
</dbReference>
<proteinExistence type="predicted"/>
<dbReference type="InterPro" id="IPR041492">
    <property type="entry name" value="HAD_2"/>
</dbReference>
<dbReference type="PANTHER" id="PTHR43434">
    <property type="entry name" value="PHOSPHOGLYCOLATE PHOSPHATASE"/>
    <property type="match status" value="1"/>
</dbReference>
<dbReference type="NCBIfam" id="TIGR01509">
    <property type="entry name" value="HAD-SF-IA-v3"/>
    <property type="match status" value="1"/>
</dbReference>
<gene>
    <name evidence="1" type="ORF">IAC59_09470</name>
</gene>
<dbReference type="InterPro" id="IPR036412">
    <property type="entry name" value="HAD-like_sf"/>
</dbReference>
<sequence length="223" mass="24792">MPVRGCLFDLDGTLINSLEDLATSTNYALMERGYPVHTLDEYKYMVGNGVTRLCERALPPYARTPEQVRTLRQVFQSYYMEHGMDSTRPYPGINWMLQQLKARGIRLAVLTNKPDQSAQLLVKRMFGAGLFTAVIGQREGRPIKPDPTTAFEAMEQMGVKPEECAYFGDSGVDMQTADAAGARGVGVLWGFRQADELLENGALALIKSPDEVLPLIKLWAADK</sequence>
<dbReference type="InterPro" id="IPR023214">
    <property type="entry name" value="HAD_sf"/>
</dbReference>
<dbReference type="SFLD" id="SFLDS00003">
    <property type="entry name" value="Haloacid_Dehalogenase"/>
    <property type="match status" value="1"/>
</dbReference>
<dbReference type="EMBL" id="DVNK01000057">
    <property type="protein sequence ID" value="HIU47466.1"/>
    <property type="molecule type" value="Genomic_DNA"/>
</dbReference>
<reference evidence="1" key="1">
    <citation type="submission" date="2020-10" db="EMBL/GenBank/DDBJ databases">
        <authorList>
            <person name="Gilroy R."/>
        </authorList>
    </citation>
    <scope>NUCLEOTIDE SEQUENCE</scope>
    <source>
        <strain evidence="1">ChiSxjej2B14-8506</strain>
    </source>
</reference>
<evidence type="ECO:0000313" key="2">
    <source>
        <dbReference type="Proteomes" id="UP000824123"/>
    </source>
</evidence>
<dbReference type="AlphaFoldDB" id="A0A9D1S5C1"/>
<dbReference type="Gene3D" id="3.40.50.1000">
    <property type="entry name" value="HAD superfamily/HAD-like"/>
    <property type="match status" value="1"/>
</dbReference>
<dbReference type="SFLD" id="SFLDG01135">
    <property type="entry name" value="C1.5.6:_HAD__Beta-PGM__Phospha"/>
    <property type="match status" value="1"/>
</dbReference>
<dbReference type="Gene3D" id="1.10.150.240">
    <property type="entry name" value="Putative phosphatase, domain 2"/>
    <property type="match status" value="1"/>
</dbReference>
<dbReference type="PANTHER" id="PTHR43434:SF1">
    <property type="entry name" value="PHOSPHOGLYCOLATE PHOSPHATASE"/>
    <property type="match status" value="1"/>
</dbReference>
<comment type="caution">
    <text evidence="1">The sequence shown here is derived from an EMBL/GenBank/DDBJ whole genome shotgun (WGS) entry which is preliminary data.</text>
</comment>
<dbReference type="SFLD" id="SFLDG01129">
    <property type="entry name" value="C1.5:_HAD__Beta-PGM__Phosphata"/>
    <property type="match status" value="1"/>
</dbReference>
<dbReference type="FunFam" id="3.40.50.1000:FF:000022">
    <property type="entry name" value="Phosphoglycolate phosphatase"/>
    <property type="match status" value="1"/>
</dbReference>
<dbReference type="InterPro" id="IPR050155">
    <property type="entry name" value="HAD-like_hydrolase_sf"/>
</dbReference>
<protein>
    <submittedName>
        <fullName evidence="1">HAD family hydrolase</fullName>
    </submittedName>
</protein>
<reference evidence="1" key="2">
    <citation type="journal article" date="2021" name="PeerJ">
        <title>Extensive microbial diversity within the chicken gut microbiome revealed by metagenomics and culture.</title>
        <authorList>
            <person name="Gilroy R."/>
            <person name="Ravi A."/>
            <person name="Getino M."/>
            <person name="Pursley I."/>
            <person name="Horton D.L."/>
            <person name="Alikhan N.F."/>
            <person name="Baker D."/>
            <person name="Gharbi K."/>
            <person name="Hall N."/>
            <person name="Watson M."/>
            <person name="Adriaenssens E.M."/>
            <person name="Foster-Nyarko E."/>
            <person name="Jarju S."/>
            <person name="Secka A."/>
            <person name="Antonio M."/>
            <person name="Oren A."/>
            <person name="Chaudhuri R.R."/>
            <person name="La Ragione R."/>
            <person name="Hildebrand F."/>
            <person name="Pallen M.J."/>
        </authorList>
    </citation>
    <scope>NUCLEOTIDE SEQUENCE</scope>
    <source>
        <strain evidence="1">ChiSxjej2B14-8506</strain>
    </source>
</reference>
<dbReference type="Proteomes" id="UP000824123">
    <property type="component" value="Unassembled WGS sequence"/>
</dbReference>
<dbReference type="SUPFAM" id="SSF56784">
    <property type="entry name" value="HAD-like"/>
    <property type="match status" value="1"/>
</dbReference>
<dbReference type="GO" id="GO:0005829">
    <property type="term" value="C:cytosol"/>
    <property type="evidence" value="ECO:0007669"/>
    <property type="project" value="TreeGrafter"/>
</dbReference>
<dbReference type="InterPro" id="IPR006439">
    <property type="entry name" value="HAD-SF_hydro_IA"/>
</dbReference>
<dbReference type="Pfam" id="PF13419">
    <property type="entry name" value="HAD_2"/>
    <property type="match status" value="1"/>
</dbReference>
<dbReference type="PRINTS" id="PR00413">
    <property type="entry name" value="HADHALOGNASE"/>
</dbReference>
<dbReference type="InterPro" id="IPR023198">
    <property type="entry name" value="PGP-like_dom2"/>
</dbReference>